<name>A0A8S4N255_OWEFU</name>
<dbReference type="PROSITE" id="PS50850">
    <property type="entry name" value="MFS"/>
    <property type="match status" value="1"/>
</dbReference>
<dbReference type="InterPro" id="IPR036259">
    <property type="entry name" value="MFS_trans_sf"/>
</dbReference>
<evidence type="ECO:0000256" key="1">
    <source>
        <dbReference type="ARBA" id="ARBA00004424"/>
    </source>
</evidence>
<evidence type="ECO:0000256" key="6">
    <source>
        <dbReference type="ARBA" id="ARBA00078639"/>
    </source>
</evidence>
<keyword evidence="5 8" id="KW-0472">Membrane</keyword>
<feature type="transmembrane region" description="Helical" evidence="8">
    <location>
        <begin position="414"/>
        <end position="432"/>
    </location>
</feature>
<reference evidence="10" key="1">
    <citation type="submission" date="2022-03" db="EMBL/GenBank/DDBJ databases">
        <authorList>
            <person name="Martin C."/>
        </authorList>
    </citation>
    <scope>NUCLEOTIDE SEQUENCE</scope>
</reference>
<proteinExistence type="predicted"/>
<protein>
    <recommendedName>
        <fullName evidence="6">Organic cation transporter-like protein 2</fullName>
    </recommendedName>
</protein>
<keyword evidence="11" id="KW-1185">Reference proteome</keyword>
<dbReference type="InterPro" id="IPR011701">
    <property type="entry name" value="MFS"/>
</dbReference>
<accession>A0A8S4N255</accession>
<dbReference type="OrthoDB" id="440553at2759"/>
<evidence type="ECO:0000256" key="3">
    <source>
        <dbReference type="ARBA" id="ARBA00022692"/>
    </source>
</evidence>
<comment type="function">
    <text evidence="7">May act as a transporter of organic cations based on a proton efflux antiport mechanism. May play a role in the transport of chloroquine and quinidine-related compounds in kidney. Plays a role in the regulation of lipid metabolism.</text>
</comment>
<evidence type="ECO:0000256" key="2">
    <source>
        <dbReference type="ARBA" id="ARBA00022475"/>
    </source>
</evidence>
<dbReference type="Proteomes" id="UP000749559">
    <property type="component" value="Unassembled WGS sequence"/>
</dbReference>
<feature type="transmembrane region" description="Helical" evidence="8">
    <location>
        <begin position="47"/>
        <end position="68"/>
    </location>
</feature>
<evidence type="ECO:0000313" key="11">
    <source>
        <dbReference type="Proteomes" id="UP000749559"/>
    </source>
</evidence>
<evidence type="ECO:0000256" key="7">
    <source>
        <dbReference type="ARBA" id="ARBA00093348"/>
    </source>
</evidence>
<gene>
    <name evidence="10" type="ORF">OFUS_LOCUS2273</name>
</gene>
<dbReference type="CDD" id="cd17331">
    <property type="entry name" value="MFS_SLC22A18"/>
    <property type="match status" value="1"/>
</dbReference>
<dbReference type="EMBL" id="CAIIXF020000001">
    <property type="protein sequence ID" value="CAH1774902.1"/>
    <property type="molecule type" value="Genomic_DNA"/>
</dbReference>
<dbReference type="Gene3D" id="1.20.1250.20">
    <property type="entry name" value="MFS general substrate transporter like domains"/>
    <property type="match status" value="1"/>
</dbReference>
<dbReference type="FunFam" id="1.20.1250.20:FF:000297">
    <property type="entry name" value="Solute carrier family 22 member 18"/>
    <property type="match status" value="1"/>
</dbReference>
<keyword evidence="4 8" id="KW-1133">Transmembrane helix</keyword>
<feature type="transmembrane region" description="Helical" evidence="8">
    <location>
        <begin position="116"/>
        <end position="135"/>
    </location>
</feature>
<keyword evidence="2" id="KW-1003">Cell membrane</keyword>
<feature type="non-terminal residue" evidence="10">
    <location>
        <position position="1"/>
    </location>
</feature>
<comment type="caution">
    <text evidence="10">The sequence shown here is derived from an EMBL/GenBank/DDBJ whole genome shotgun (WGS) entry which is preliminary data.</text>
</comment>
<evidence type="ECO:0000313" key="10">
    <source>
        <dbReference type="EMBL" id="CAH1774902.1"/>
    </source>
</evidence>
<dbReference type="Pfam" id="PF07690">
    <property type="entry name" value="MFS_1"/>
    <property type="match status" value="1"/>
</dbReference>
<evidence type="ECO:0000256" key="5">
    <source>
        <dbReference type="ARBA" id="ARBA00023136"/>
    </source>
</evidence>
<dbReference type="InterPro" id="IPR020846">
    <property type="entry name" value="MFS_dom"/>
</dbReference>
<feature type="transmembrane region" description="Helical" evidence="8">
    <location>
        <begin position="323"/>
        <end position="343"/>
    </location>
</feature>
<evidence type="ECO:0000256" key="8">
    <source>
        <dbReference type="SAM" id="Phobius"/>
    </source>
</evidence>
<dbReference type="SUPFAM" id="SSF103473">
    <property type="entry name" value="MFS general substrate transporter"/>
    <property type="match status" value="1"/>
</dbReference>
<feature type="domain" description="Major facilitator superfamily (MFS) profile" evidence="9">
    <location>
        <begin position="50"/>
        <end position="437"/>
    </location>
</feature>
<feature type="transmembrane region" description="Helical" evidence="8">
    <location>
        <begin position="257"/>
        <end position="284"/>
    </location>
</feature>
<evidence type="ECO:0000259" key="9">
    <source>
        <dbReference type="PROSITE" id="PS50850"/>
    </source>
</evidence>
<evidence type="ECO:0000256" key="4">
    <source>
        <dbReference type="ARBA" id="ARBA00022989"/>
    </source>
</evidence>
<feature type="transmembrane region" description="Helical" evidence="8">
    <location>
        <begin position="203"/>
        <end position="222"/>
    </location>
</feature>
<dbReference type="GO" id="GO:0022857">
    <property type="term" value="F:transmembrane transporter activity"/>
    <property type="evidence" value="ECO:0007669"/>
    <property type="project" value="InterPro"/>
</dbReference>
<keyword evidence="3 8" id="KW-0812">Transmembrane</keyword>
<sequence>SFGILTSETMKLRSGTSKGEGNGDVDASSGMDPGMDSRVITIFGKKFNFVILVTHFNIFLYAACFWIQTGTLPYLTKKLGVDAVIYGYLQTTFAVVQLCGGPLYGRFGDLFGGQAALVLAFGAAAISYAILGVSYSIPVLFLSRLPSVFMHAMQGGQMVVTDMADSKNRADALGKLGLSYGIGMVVGPFIGGLVTKYSSEQTAALVAAAGSVLSILIVLIFIPKQTKMAHVEVKASEKSASSIFSIKKIMSLLAQPGALVLLTVKAVSGVPIGIFQSMFAILAMEKFGLAPEQNGFMMSYVGVITMIMQGFGLGILTKRFKEMSLITLSSFVLVWAYLLLAFVQDVTQLCLVMFPLCFGLTIKNVIISSALTHTVPDEDTGAMLGLNMAVNSLIRTVSPTVGGIMLNTWGYPSFGYVGFVASSLVFIYLYFIRKEPKDSNIHVSHTT</sequence>
<dbReference type="PANTHER" id="PTHR24002">
    <property type="entry name" value="SOLUTE CARRIER FAMILY 22 MEMBER 18"/>
    <property type="match status" value="1"/>
</dbReference>
<comment type="subcellular location">
    <subcellularLocation>
        <location evidence="1">Apical cell membrane</location>
        <topology evidence="1">Multi-pass membrane protein</topology>
    </subcellularLocation>
</comment>
<feature type="transmembrane region" description="Helical" evidence="8">
    <location>
        <begin position="172"/>
        <end position="191"/>
    </location>
</feature>
<dbReference type="GO" id="GO:0005635">
    <property type="term" value="C:nuclear envelope"/>
    <property type="evidence" value="ECO:0007669"/>
    <property type="project" value="TreeGrafter"/>
</dbReference>
<dbReference type="PANTHER" id="PTHR24002:SF3">
    <property type="entry name" value="SOLUTE CARRIER FAMILY 22 MEMBER 18"/>
    <property type="match status" value="1"/>
</dbReference>
<dbReference type="AlphaFoldDB" id="A0A8S4N255"/>
<dbReference type="GO" id="GO:0016324">
    <property type="term" value="C:apical plasma membrane"/>
    <property type="evidence" value="ECO:0007669"/>
    <property type="project" value="UniProtKB-SubCell"/>
</dbReference>
<dbReference type="InterPro" id="IPR001958">
    <property type="entry name" value="Tet-R_TetA/multi-R_MdtG-like"/>
</dbReference>
<dbReference type="PRINTS" id="PR01035">
    <property type="entry name" value="TCRTETA"/>
</dbReference>
<feature type="transmembrane region" description="Helical" evidence="8">
    <location>
        <begin position="296"/>
        <end position="316"/>
    </location>
</feature>
<organism evidence="10 11">
    <name type="scientific">Owenia fusiformis</name>
    <name type="common">Polychaete worm</name>
    <dbReference type="NCBI Taxonomy" id="6347"/>
    <lineage>
        <taxon>Eukaryota</taxon>
        <taxon>Metazoa</taxon>
        <taxon>Spiralia</taxon>
        <taxon>Lophotrochozoa</taxon>
        <taxon>Annelida</taxon>
        <taxon>Polychaeta</taxon>
        <taxon>Sedentaria</taxon>
        <taxon>Canalipalpata</taxon>
        <taxon>Sabellida</taxon>
        <taxon>Oweniida</taxon>
        <taxon>Oweniidae</taxon>
        <taxon>Owenia</taxon>
    </lineage>
</organism>